<dbReference type="Gene3D" id="1.10.3210.10">
    <property type="entry name" value="Hypothetical protein af1432"/>
    <property type="match status" value="1"/>
</dbReference>
<accession>A0A7K1L8Q3</accession>
<dbReference type="AlphaFoldDB" id="A0A7K1L8Q3"/>
<dbReference type="CDD" id="cd00077">
    <property type="entry name" value="HDc"/>
    <property type="match status" value="1"/>
</dbReference>
<dbReference type="Pfam" id="PF01966">
    <property type="entry name" value="HD"/>
    <property type="match status" value="1"/>
</dbReference>
<evidence type="ECO:0000313" key="3">
    <source>
        <dbReference type="Proteomes" id="UP000432015"/>
    </source>
</evidence>
<dbReference type="EMBL" id="WOFH01000012">
    <property type="protein sequence ID" value="MUN40814.1"/>
    <property type="molecule type" value="Genomic_DNA"/>
</dbReference>
<dbReference type="RefSeq" id="WP_156219987.1">
    <property type="nucleotide sequence ID" value="NZ_WOFH01000012.1"/>
</dbReference>
<gene>
    <name evidence="2" type="ORF">GNZ18_30035</name>
</gene>
<protein>
    <submittedName>
        <fullName evidence="2">HD domain-containing protein</fullName>
    </submittedName>
</protein>
<proteinExistence type="predicted"/>
<dbReference type="InterPro" id="IPR006674">
    <property type="entry name" value="HD_domain"/>
</dbReference>
<name>A0A7K1L8Q3_9ACTN</name>
<reference evidence="2 3" key="1">
    <citation type="submission" date="2019-11" db="EMBL/GenBank/DDBJ databases">
        <authorList>
            <person name="Cao P."/>
        </authorList>
    </citation>
    <scope>NUCLEOTIDE SEQUENCE [LARGE SCALE GENOMIC DNA]</scope>
    <source>
        <strain evidence="2 3">NEAU-AAG5</strain>
    </source>
</reference>
<dbReference type="SUPFAM" id="SSF109604">
    <property type="entry name" value="HD-domain/PDEase-like"/>
    <property type="match status" value="1"/>
</dbReference>
<comment type="caution">
    <text evidence="2">The sequence shown here is derived from an EMBL/GenBank/DDBJ whole genome shotgun (WGS) entry which is preliminary data.</text>
</comment>
<organism evidence="2 3">
    <name type="scientific">Actinomadura litoris</name>
    <dbReference type="NCBI Taxonomy" id="2678616"/>
    <lineage>
        <taxon>Bacteria</taxon>
        <taxon>Bacillati</taxon>
        <taxon>Actinomycetota</taxon>
        <taxon>Actinomycetes</taxon>
        <taxon>Streptosporangiales</taxon>
        <taxon>Thermomonosporaceae</taxon>
        <taxon>Actinomadura</taxon>
    </lineage>
</organism>
<dbReference type="Proteomes" id="UP000432015">
    <property type="component" value="Unassembled WGS sequence"/>
</dbReference>
<feature type="domain" description="HD" evidence="1">
    <location>
        <begin position="24"/>
        <end position="102"/>
    </location>
</feature>
<evidence type="ECO:0000313" key="2">
    <source>
        <dbReference type="EMBL" id="MUN40814.1"/>
    </source>
</evidence>
<evidence type="ECO:0000259" key="1">
    <source>
        <dbReference type="Pfam" id="PF01966"/>
    </source>
</evidence>
<sequence length="200" mass="22037">MNKNTAPWARELARKHLETTLPRRWAHTQGVARQARTLVPILGDKADLLEAAAWLHDIGYAPDLVNTGFHPLDGARYLRDTHQADDHLCRLVAHHSCALTEARERGLIGALAEEFGFAPPLLSEYLTYCDMTTSPDGDQLSVRDRLAEIIGRYGNTHIVSHSIQQSSSGIIATVSKVDAHLQCQGKIASMRPVVDDQSSP</sequence>
<dbReference type="InterPro" id="IPR003607">
    <property type="entry name" value="HD/PDEase_dom"/>
</dbReference>
<keyword evidence="3" id="KW-1185">Reference proteome</keyword>